<gene>
    <name evidence="3" type="ORF">CCR75_002871</name>
</gene>
<dbReference type="InterPro" id="IPR032710">
    <property type="entry name" value="NTF2-like_dom_sf"/>
</dbReference>
<accession>A0A976FMP2</accession>
<dbReference type="PROSITE" id="PS50003">
    <property type="entry name" value="PH_DOMAIN"/>
    <property type="match status" value="1"/>
</dbReference>
<organism evidence="3 4">
    <name type="scientific">Bremia lactucae</name>
    <name type="common">Lettuce downy mildew</name>
    <dbReference type="NCBI Taxonomy" id="4779"/>
    <lineage>
        <taxon>Eukaryota</taxon>
        <taxon>Sar</taxon>
        <taxon>Stramenopiles</taxon>
        <taxon>Oomycota</taxon>
        <taxon>Peronosporomycetes</taxon>
        <taxon>Peronosporales</taxon>
        <taxon>Peronosporaceae</taxon>
        <taxon>Bremia</taxon>
    </lineage>
</organism>
<dbReference type="PANTHER" id="PTHR31723">
    <property type="entry name" value="PATHOGENESIS-RELATED FAMILY PROTEIN"/>
    <property type="match status" value="1"/>
</dbReference>
<feature type="region of interest" description="Disordered" evidence="1">
    <location>
        <begin position="137"/>
        <end position="158"/>
    </location>
</feature>
<dbReference type="InterPro" id="IPR001849">
    <property type="entry name" value="PH_domain"/>
</dbReference>
<dbReference type="Proteomes" id="UP000294530">
    <property type="component" value="Unassembled WGS sequence"/>
</dbReference>
<proteinExistence type="predicted"/>
<dbReference type="Gene3D" id="3.10.450.50">
    <property type="match status" value="1"/>
</dbReference>
<dbReference type="PANTHER" id="PTHR31723:SF10">
    <property type="entry name" value="PATHOGEN-RELATED PROTEIN"/>
    <property type="match status" value="1"/>
</dbReference>
<evidence type="ECO:0000313" key="3">
    <source>
        <dbReference type="EMBL" id="TDH69396.1"/>
    </source>
</evidence>
<dbReference type="OrthoDB" id="65445at2759"/>
<evidence type="ECO:0000256" key="1">
    <source>
        <dbReference type="SAM" id="MobiDB-lite"/>
    </source>
</evidence>
<dbReference type="KEGG" id="blac:94346639"/>
<evidence type="ECO:0000313" key="4">
    <source>
        <dbReference type="Proteomes" id="UP000294530"/>
    </source>
</evidence>
<dbReference type="RefSeq" id="XP_067818895.1">
    <property type="nucleotide sequence ID" value="XM_067960968.1"/>
</dbReference>
<dbReference type="InterPro" id="IPR053218">
    <property type="entry name" value="Pathogen-related_defense"/>
</dbReference>
<keyword evidence="4" id="KW-1185">Reference proteome</keyword>
<reference evidence="3 4" key="1">
    <citation type="journal article" date="2021" name="Genome Biol.">
        <title>AFLAP: assembly-free linkage analysis pipeline using k-mers from genome sequencing data.</title>
        <authorList>
            <person name="Fletcher K."/>
            <person name="Zhang L."/>
            <person name="Gil J."/>
            <person name="Han R."/>
            <person name="Cavanaugh K."/>
            <person name="Michelmore R."/>
        </authorList>
    </citation>
    <scope>NUCLEOTIDE SEQUENCE [LARGE SCALE GENOMIC DNA]</scope>
    <source>
        <strain evidence="3 4">SF5</strain>
    </source>
</reference>
<name>A0A976FMP2_BRELC</name>
<comment type="caution">
    <text evidence="3">The sequence shown here is derived from an EMBL/GenBank/DDBJ whole genome shotgun (WGS) entry which is preliminary data.</text>
</comment>
<feature type="domain" description="PH" evidence="2">
    <location>
        <begin position="176"/>
        <end position="296"/>
    </location>
</feature>
<dbReference type="SUPFAM" id="SSF54427">
    <property type="entry name" value="NTF2-like"/>
    <property type="match status" value="1"/>
</dbReference>
<evidence type="ECO:0000259" key="2">
    <source>
        <dbReference type="PROSITE" id="PS50003"/>
    </source>
</evidence>
<dbReference type="GeneID" id="94346639"/>
<dbReference type="EMBL" id="SHOA02000002">
    <property type="protein sequence ID" value="TDH69396.1"/>
    <property type="molecule type" value="Genomic_DNA"/>
</dbReference>
<protein>
    <recommendedName>
        <fullName evidence="2">PH domain-containing protein</fullName>
    </recommendedName>
</protein>
<sequence length="761" mass="85806">MKALAHRLRGRRRYDDEVNESGGFRFEEAVMCLEKRRPTLEKAMGDKIRKTQARRDDHWRKNRDLKARACSTSRLTDDGFVSAKPPVPARTRVASIEQQQRLLPRVGSDSSGEKTDTTSEELLSLDQDYPQSISVCTASPSSVTSRGRPLQSRYEGPTSPFSRLSVRIQRPDVTVEVRYSGYLTTPPTELLMRQKRYYFIVCRRSELFSCTDEEAFKQWRLAGRPLDVRDKLCTETGSGPVLVGTVLRADRTALKGADNSLTLTMEAASKDLTLDFIAKDKKDVTQWLEALLDIQLYKVHESDSVEDPMNRDVSLLKKEHKALNDEASMTSSEQSYEYEDMDIDIVARDVVLGDMDTRVDSASMTRQTLISESKRLEDVSTRQTLISETKRLEDVSTTPSLEAHQLEDSHSSITTKARTVSIASNPSVPSSQLYRMNSFASHTSSTLGPPHGSPHGNVLLFVPMAGSSLTASASRMNQAHCELVDLMANGHKVPSRGMQRLENIEWRYGVPEYVLTDLAYVRGRTREPDTTPLASYVEECCQTFIMEATHKARYDQWESVNHAHFYLQVNDSKRIQGSSILENDMFGLLYLGDTEASIGTRSDTSRESQDLRVEVAKAFPDGFPMEVLEVFTQPPQCYFSWRHWGSFTGKYKGIQGNGSNVEVRGFGEMTVDASRMRSLRLFFKLNDLISALQHVTDLVPRARRDSIPKKRLQVPNGRMARAASATVASVTRMPELKTSEIIEGLANFTIEAKEQRRKQTQ</sequence>
<dbReference type="AlphaFoldDB" id="A0A976FMP2"/>